<dbReference type="InterPro" id="IPR016035">
    <property type="entry name" value="Acyl_Trfase/lysoPLipase"/>
</dbReference>
<accession>A0A8T0CMT3</accession>
<dbReference type="SUPFAM" id="SSF52151">
    <property type="entry name" value="FabD/lysophospholipase-like"/>
    <property type="match status" value="1"/>
</dbReference>
<dbReference type="Gene3D" id="3.40.1090.10">
    <property type="entry name" value="Cytosolic phospholipase A2 catalytic domain"/>
    <property type="match status" value="1"/>
</dbReference>
<keyword evidence="1" id="KW-0442">Lipid degradation</keyword>
<dbReference type="GO" id="GO:0047372">
    <property type="term" value="F:monoacylglycerol lipase activity"/>
    <property type="evidence" value="ECO:0007669"/>
    <property type="project" value="TreeGrafter"/>
</dbReference>
<dbReference type="PANTHER" id="PTHR32176">
    <property type="entry name" value="XYLOSE ISOMERASE"/>
    <property type="match status" value="1"/>
</dbReference>
<keyword evidence="3" id="KW-1185">Reference proteome</keyword>
<dbReference type="OrthoDB" id="1658288at2759"/>
<evidence type="ECO:0000256" key="1">
    <source>
        <dbReference type="ARBA" id="ARBA00022963"/>
    </source>
</evidence>
<sequence>MREFNLIDGGVAANNPTLVAMGEVTKAIVGGSSDFSPIKPMDYRRLLVISLGTGTGKVEGKYTAHEAAKWGVLGWLTSGGSPLIDVFTQASADMVDFHLSAVFQALHNDNYLRIQDDKLSGVLSSVDVATKKNLNDLVKTGEALLKKPVCRVNLETGVCEPTPNQETNEEALIRFAKLLSQERQLRHAKSPHGLANSPK</sequence>
<organism evidence="2 3">
    <name type="scientific">Corymbia citriodora subsp. variegata</name>
    <dbReference type="NCBI Taxonomy" id="360336"/>
    <lineage>
        <taxon>Eukaryota</taxon>
        <taxon>Viridiplantae</taxon>
        <taxon>Streptophyta</taxon>
        <taxon>Embryophyta</taxon>
        <taxon>Tracheophyta</taxon>
        <taxon>Spermatophyta</taxon>
        <taxon>Magnoliopsida</taxon>
        <taxon>eudicotyledons</taxon>
        <taxon>Gunneridae</taxon>
        <taxon>Pentapetalae</taxon>
        <taxon>rosids</taxon>
        <taxon>malvids</taxon>
        <taxon>Myrtales</taxon>
        <taxon>Myrtaceae</taxon>
        <taxon>Myrtoideae</taxon>
        <taxon>Eucalypteae</taxon>
        <taxon>Corymbia</taxon>
    </lineage>
</organism>
<evidence type="ECO:0000313" key="2">
    <source>
        <dbReference type="EMBL" id="KAF7847476.1"/>
    </source>
</evidence>
<name>A0A8T0CMT3_CORYI</name>
<dbReference type="AlphaFoldDB" id="A0A8T0CMT3"/>
<reference evidence="2" key="1">
    <citation type="submission" date="2020-05" db="EMBL/GenBank/DDBJ databases">
        <title>WGS assembly of Corymbia citriodora subspecies variegata.</title>
        <authorList>
            <person name="Barry K."/>
            <person name="Hundley H."/>
            <person name="Shu S."/>
            <person name="Jenkins J."/>
            <person name="Grimwood J."/>
            <person name="Baten A."/>
        </authorList>
    </citation>
    <scope>NUCLEOTIDE SEQUENCE</scope>
    <source>
        <strain evidence="2">CV2-018</strain>
    </source>
</reference>
<evidence type="ECO:0008006" key="4">
    <source>
        <dbReference type="Google" id="ProtNLM"/>
    </source>
</evidence>
<dbReference type="Gramene" id="rna-gnl|WGS:JABURB|Cocit.L2921.1">
    <property type="protein sequence ID" value="cds-KAF7847476.1"/>
    <property type="gene ID" value="gene-BT93_L2921"/>
</dbReference>
<comment type="caution">
    <text evidence="2">The sequence shown here is derived from an EMBL/GenBank/DDBJ whole genome shotgun (WGS) entry which is preliminary data.</text>
</comment>
<dbReference type="Proteomes" id="UP000806378">
    <property type="component" value="Unassembled WGS sequence"/>
</dbReference>
<dbReference type="GO" id="GO:0016042">
    <property type="term" value="P:lipid catabolic process"/>
    <property type="evidence" value="ECO:0007669"/>
    <property type="project" value="UniProtKB-KW"/>
</dbReference>
<proteinExistence type="predicted"/>
<dbReference type="GO" id="GO:0004620">
    <property type="term" value="F:phospholipase activity"/>
    <property type="evidence" value="ECO:0007669"/>
    <property type="project" value="TreeGrafter"/>
</dbReference>
<keyword evidence="1" id="KW-0443">Lipid metabolism</keyword>
<gene>
    <name evidence="2" type="ORF">BT93_L2921</name>
</gene>
<dbReference type="EMBL" id="MU090775">
    <property type="protein sequence ID" value="KAF7847476.1"/>
    <property type="molecule type" value="Genomic_DNA"/>
</dbReference>
<protein>
    <recommendedName>
        <fullName evidence="4">Patatin</fullName>
    </recommendedName>
</protein>
<dbReference type="PANTHER" id="PTHR32176:SF122">
    <property type="entry name" value="PATATIN"/>
    <property type="match status" value="1"/>
</dbReference>
<evidence type="ECO:0000313" key="3">
    <source>
        <dbReference type="Proteomes" id="UP000806378"/>
    </source>
</evidence>